<dbReference type="InterPro" id="IPR058334">
    <property type="entry name" value="DUF8021"/>
</dbReference>
<dbReference type="AlphaFoldDB" id="A0A6A6VLG7"/>
<dbReference type="EMBL" id="MU006564">
    <property type="protein sequence ID" value="KAF2750400.1"/>
    <property type="molecule type" value="Genomic_DNA"/>
</dbReference>
<evidence type="ECO:0000256" key="1">
    <source>
        <dbReference type="SAM" id="SignalP"/>
    </source>
</evidence>
<feature type="domain" description="DUF8021" evidence="2">
    <location>
        <begin position="148"/>
        <end position="259"/>
    </location>
</feature>
<dbReference type="Pfam" id="PF26061">
    <property type="entry name" value="DUF8021"/>
    <property type="match status" value="1"/>
</dbReference>
<accession>A0A6A6VLG7</accession>
<sequence>MPSLAILSLALTTQASASCTRALLKSATSAYITAQTSGQPNLLPHISNLSYIENDVHVPITQGLLSQPLTIDLHHSLHDTTTCTTFTELSCATNPHPYVIHTRLFVADDRVTSIQSVISDAGDWLFNATGHLYWSSTETWTPIPEPLRDTRAIIQAAGDLYLDSWGNGSLKAPYGTPCHRIEGGAYTDTRRTGNNTCFMPEFPQPFKITKRDYVIDEVVGGLGIFNDFPFIDMMRPDGTTSTNLFRIEEGRIRYIHEVTICQTRNCGR</sequence>
<feature type="chain" id="PRO_5025649668" description="DUF8021 domain-containing protein" evidence="1">
    <location>
        <begin position="18"/>
        <end position="268"/>
    </location>
</feature>
<organism evidence="3 4">
    <name type="scientific">Sporormia fimetaria CBS 119925</name>
    <dbReference type="NCBI Taxonomy" id="1340428"/>
    <lineage>
        <taxon>Eukaryota</taxon>
        <taxon>Fungi</taxon>
        <taxon>Dikarya</taxon>
        <taxon>Ascomycota</taxon>
        <taxon>Pezizomycotina</taxon>
        <taxon>Dothideomycetes</taxon>
        <taxon>Pleosporomycetidae</taxon>
        <taxon>Pleosporales</taxon>
        <taxon>Sporormiaceae</taxon>
        <taxon>Sporormia</taxon>
    </lineage>
</organism>
<proteinExistence type="predicted"/>
<evidence type="ECO:0000313" key="3">
    <source>
        <dbReference type="EMBL" id="KAF2750400.1"/>
    </source>
</evidence>
<evidence type="ECO:0000259" key="2">
    <source>
        <dbReference type="Pfam" id="PF26061"/>
    </source>
</evidence>
<evidence type="ECO:0000313" key="4">
    <source>
        <dbReference type="Proteomes" id="UP000799440"/>
    </source>
</evidence>
<dbReference type="OrthoDB" id="3515051at2759"/>
<keyword evidence="4" id="KW-1185">Reference proteome</keyword>
<protein>
    <recommendedName>
        <fullName evidence="2">DUF8021 domain-containing protein</fullName>
    </recommendedName>
</protein>
<dbReference type="Proteomes" id="UP000799440">
    <property type="component" value="Unassembled WGS sequence"/>
</dbReference>
<reference evidence="3" key="1">
    <citation type="journal article" date="2020" name="Stud. Mycol.">
        <title>101 Dothideomycetes genomes: a test case for predicting lifestyles and emergence of pathogens.</title>
        <authorList>
            <person name="Haridas S."/>
            <person name="Albert R."/>
            <person name="Binder M."/>
            <person name="Bloem J."/>
            <person name="Labutti K."/>
            <person name="Salamov A."/>
            <person name="Andreopoulos B."/>
            <person name="Baker S."/>
            <person name="Barry K."/>
            <person name="Bills G."/>
            <person name="Bluhm B."/>
            <person name="Cannon C."/>
            <person name="Castanera R."/>
            <person name="Culley D."/>
            <person name="Daum C."/>
            <person name="Ezra D."/>
            <person name="Gonzalez J."/>
            <person name="Henrissat B."/>
            <person name="Kuo A."/>
            <person name="Liang C."/>
            <person name="Lipzen A."/>
            <person name="Lutzoni F."/>
            <person name="Magnuson J."/>
            <person name="Mondo S."/>
            <person name="Nolan M."/>
            <person name="Ohm R."/>
            <person name="Pangilinan J."/>
            <person name="Park H.-J."/>
            <person name="Ramirez L."/>
            <person name="Alfaro M."/>
            <person name="Sun H."/>
            <person name="Tritt A."/>
            <person name="Yoshinaga Y."/>
            <person name="Zwiers L.-H."/>
            <person name="Turgeon B."/>
            <person name="Goodwin S."/>
            <person name="Spatafora J."/>
            <person name="Crous P."/>
            <person name="Grigoriev I."/>
        </authorList>
    </citation>
    <scope>NUCLEOTIDE SEQUENCE</scope>
    <source>
        <strain evidence="3">CBS 119925</strain>
    </source>
</reference>
<gene>
    <name evidence="3" type="ORF">M011DRAFT_484228</name>
</gene>
<feature type="signal peptide" evidence="1">
    <location>
        <begin position="1"/>
        <end position="17"/>
    </location>
</feature>
<name>A0A6A6VLG7_9PLEO</name>
<keyword evidence="1" id="KW-0732">Signal</keyword>